<evidence type="ECO:0000313" key="1">
    <source>
        <dbReference type="EMBL" id="MDX8051245.1"/>
    </source>
</evidence>
<dbReference type="Proteomes" id="UP001271792">
    <property type="component" value="Unassembled WGS sequence"/>
</dbReference>
<keyword evidence="2" id="KW-1185">Reference proteome</keyword>
<proteinExistence type="predicted"/>
<evidence type="ECO:0000313" key="2">
    <source>
        <dbReference type="Proteomes" id="UP001271792"/>
    </source>
</evidence>
<organism evidence="1 2">
    <name type="scientific">Lentzea kristufekii</name>
    <dbReference type="NCBI Taxonomy" id="3095430"/>
    <lineage>
        <taxon>Bacteria</taxon>
        <taxon>Bacillati</taxon>
        <taxon>Actinomycetota</taxon>
        <taxon>Actinomycetes</taxon>
        <taxon>Pseudonocardiales</taxon>
        <taxon>Pseudonocardiaceae</taxon>
        <taxon>Lentzea</taxon>
    </lineage>
</organism>
<sequence>MASFEEVAAALDQVLGTADRAREALAQAGRLVEEAADLLEDVAYGAGHLEDDFNQTVQAWRDVAAGAAELAQVITAGCRVTEQYRKPLQGDLSVRSPEEPVLRTHLPKSTSQAVSTPVPSLDGAWIEEQRSQLPTYVTSGIYRDEDGNADLVQSGQEPDGEHLAIGAHLQPLGFPMGGKGRVAATEHVEVKVAWRQRNAGITHTDVVINNELCVGLYSCRNVLPYVLLPGQTMTVHGPVESETFTGRVLP</sequence>
<dbReference type="Pfam" id="PF14428">
    <property type="entry name" value="DddA-like"/>
    <property type="match status" value="1"/>
</dbReference>
<dbReference type="RefSeq" id="WP_319985196.1">
    <property type="nucleotide sequence ID" value="NZ_JAXAVV010000008.1"/>
</dbReference>
<dbReference type="EMBL" id="JAXAVV010000008">
    <property type="protein sequence ID" value="MDX8051245.1"/>
    <property type="molecule type" value="Genomic_DNA"/>
</dbReference>
<name>A0ABU4TSI5_9PSEU</name>
<accession>A0ABU4TSI5</accession>
<protein>
    <submittedName>
        <fullName evidence="1">DddA-like double-stranded DNA deaminase toxin</fullName>
    </submittedName>
</protein>
<reference evidence="1 2" key="1">
    <citation type="submission" date="2023-11" db="EMBL/GenBank/DDBJ databases">
        <title>Lentzea sokolovensis, sp. nov., Lentzea kristufkii, sp. nov., and Lentzea miocenensis, sp. nov., rare actinobacteria from Sokolov Coal Basin, Miocene lacustrine sediment, Czech Republic.</title>
        <authorList>
            <person name="Lara A."/>
            <person name="Kotroba L."/>
            <person name="Nouioui I."/>
            <person name="Neumann-Schaal M."/>
            <person name="Mast Y."/>
            <person name="Chronakova A."/>
        </authorList>
    </citation>
    <scope>NUCLEOTIDE SEQUENCE [LARGE SCALE GENOMIC DNA]</scope>
    <source>
        <strain evidence="1 2">BCCO 10_0798</strain>
    </source>
</reference>
<gene>
    <name evidence="1" type="ORF">SK571_17800</name>
</gene>
<comment type="caution">
    <text evidence="1">The sequence shown here is derived from an EMBL/GenBank/DDBJ whole genome shotgun (WGS) entry which is preliminary data.</text>
</comment>
<dbReference type="InterPro" id="IPR032724">
    <property type="entry name" value="SCP1.201-like"/>
</dbReference>